<dbReference type="InterPro" id="IPR039637">
    <property type="entry name" value="CNOT7/CNOT8/Pop2"/>
</dbReference>
<evidence type="ECO:0000256" key="8">
    <source>
        <dbReference type="ARBA" id="ARBA00022723"/>
    </source>
</evidence>
<dbReference type="InterPro" id="IPR012337">
    <property type="entry name" value="RNaseH-like_sf"/>
</dbReference>
<feature type="region of interest" description="Disordered" evidence="15">
    <location>
        <begin position="1"/>
        <end position="31"/>
    </location>
</feature>
<comment type="subcellular location">
    <subcellularLocation>
        <location evidence="3">Cytoplasm</location>
    </subcellularLocation>
    <subcellularLocation>
        <location evidence="2">Nucleus</location>
    </subcellularLocation>
</comment>
<dbReference type="EC" id="3.1.13.4" evidence="5"/>
<organism evidence="17">
    <name type="scientific">Candida tenuis (strain ATCC 10573 / BCRC 21748 / CBS 615 / JCM 9827 / NBRC 10315 / NRRL Y-1498 / VKM Y-70)</name>
    <name type="common">Yeast</name>
    <name type="synonym">Yamadazyma tenuis</name>
    <dbReference type="NCBI Taxonomy" id="590646"/>
    <lineage>
        <taxon>Eukaryota</taxon>
        <taxon>Fungi</taxon>
        <taxon>Dikarya</taxon>
        <taxon>Ascomycota</taxon>
        <taxon>Saccharomycotina</taxon>
        <taxon>Pichiomycetes</taxon>
        <taxon>Debaryomycetaceae</taxon>
        <taxon>Yamadazyma</taxon>
    </lineage>
</organism>
<dbReference type="Pfam" id="PF04857">
    <property type="entry name" value="CAF1"/>
    <property type="match status" value="1"/>
</dbReference>
<dbReference type="SUPFAM" id="SSF53098">
    <property type="entry name" value="Ribonuclease H-like"/>
    <property type="match status" value="1"/>
</dbReference>
<comment type="catalytic activity">
    <reaction evidence="1">
        <text>Exonucleolytic cleavage of poly(A) to 5'-AMP.</text>
        <dbReference type="EC" id="3.1.13.4"/>
    </reaction>
</comment>
<dbReference type="EMBL" id="GL996512">
    <property type="protein sequence ID" value="EGV65588.1"/>
    <property type="molecule type" value="Genomic_DNA"/>
</dbReference>
<dbReference type="AlphaFoldDB" id="G3AZI7"/>
<evidence type="ECO:0000256" key="13">
    <source>
        <dbReference type="ARBA" id="ARBA00023163"/>
    </source>
</evidence>
<evidence type="ECO:0000256" key="11">
    <source>
        <dbReference type="ARBA" id="ARBA00022884"/>
    </source>
</evidence>
<keyword evidence="12" id="KW-0805">Transcription regulation</keyword>
<keyword evidence="14" id="KW-0539">Nucleus</keyword>
<dbReference type="InterPro" id="IPR006941">
    <property type="entry name" value="RNase_CAF1"/>
</dbReference>
<dbReference type="STRING" id="590646.G3AZI7"/>
<dbReference type="GO" id="GO:0003723">
    <property type="term" value="F:RNA binding"/>
    <property type="evidence" value="ECO:0007669"/>
    <property type="project" value="UniProtKB-KW"/>
</dbReference>
<protein>
    <recommendedName>
        <fullName evidence="5">poly(A)-specific ribonuclease</fullName>
        <ecNumber evidence="5">3.1.13.4</ecNumber>
    </recommendedName>
</protein>
<evidence type="ECO:0000256" key="4">
    <source>
        <dbReference type="ARBA" id="ARBA00008372"/>
    </source>
</evidence>
<keyword evidence="6" id="KW-0963">Cytoplasm</keyword>
<dbReference type="SUPFAM" id="SSF81995">
    <property type="entry name" value="beta-sandwich domain of Sec23/24"/>
    <property type="match status" value="1"/>
</dbReference>
<evidence type="ECO:0000256" key="10">
    <source>
        <dbReference type="ARBA" id="ARBA00022839"/>
    </source>
</evidence>
<keyword evidence="13" id="KW-0804">Transcription</keyword>
<dbReference type="Proteomes" id="UP000000707">
    <property type="component" value="Unassembled WGS sequence"/>
</dbReference>
<dbReference type="OrthoDB" id="444945at2759"/>
<evidence type="ECO:0000256" key="5">
    <source>
        <dbReference type="ARBA" id="ARBA00012161"/>
    </source>
</evidence>
<keyword evidence="17" id="KW-1185">Reference proteome</keyword>
<evidence type="ECO:0000256" key="9">
    <source>
        <dbReference type="ARBA" id="ARBA00022801"/>
    </source>
</evidence>
<dbReference type="GO" id="GO:0005634">
    <property type="term" value="C:nucleus"/>
    <property type="evidence" value="ECO:0007669"/>
    <property type="project" value="UniProtKB-SubCell"/>
</dbReference>
<dbReference type="GO" id="GO:0004535">
    <property type="term" value="F:poly(A)-specific ribonuclease activity"/>
    <property type="evidence" value="ECO:0007669"/>
    <property type="project" value="UniProtKB-EC"/>
</dbReference>
<dbReference type="PANTHER" id="PTHR10797">
    <property type="entry name" value="CCR4-NOT TRANSCRIPTION COMPLEX SUBUNIT"/>
    <property type="match status" value="1"/>
</dbReference>
<evidence type="ECO:0000313" key="17">
    <source>
        <dbReference type="Proteomes" id="UP000000707"/>
    </source>
</evidence>
<evidence type="ECO:0000313" key="16">
    <source>
        <dbReference type="EMBL" id="EGV65588.1"/>
    </source>
</evidence>
<gene>
    <name evidence="16" type="ORF">CANTEDRAFT_112471</name>
</gene>
<accession>G3AZI7</accession>
<comment type="similarity">
    <text evidence="4">Belongs to the CAF1 family.</text>
</comment>
<sequence length="373" mass="42689">MQQMQQMQQLHQLQQQPQQQPQAPYQQQQQFQNQIHPIQQLQQLQAHAPIPQPTHQVPIIREVWSNNLEHEFHALRAFANDKVNSVYISIHQEIPGIVSRPVGSFKSQADYHFQTLRSNADLLNLIQLSLCVVKVNKNNEFSNSIIWQFNFLYDISKEMFNEEHLSMLAQNSQINFQLAMTEGIHHFNFAELMLESGLLLDKTIHWVSFHGGYDLGYFVSLLKNDALPINEEDFHWYCNKYFPNFIDLKLIGSQLLNKSSTPDGKASKPSIEYLAEELHLLPISPVVRQFFSSTSNNQSNQQLTSTLHAYLIMECFKELLRQSGFDFILFSKFSGLIWGLNMGENGPSVGNGSGPSTPGTTVKSGVVHFGRPF</sequence>
<proteinExistence type="inferred from homology"/>
<evidence type="ECO:0000256" key="2">
    <source>
        <dbReference type="ARBA" id="ARBA00004123"/>
    </source>
</evidence>
<name>G3AZI7_CANTC</name>
<evidence type="ECO:0000256" key="14">
    <source>
        <dbReference type="ARBA" id="ARBA00023242"/>
    </source>
</evidence>
<keyword evidence="10" id="KW-0269">Exonuclease</keyword>
<evidence type="ECO:0000256" key="15">
    <source>
        <dbReference type="SAM" id="MobiDB-lite"/>
    </source>
</evidence>
<dbReference type="GO" id="GO:0030014">
    <property type="term" value="C:CCR4-NOT complex"/>
    <property type="evidence" value="ECO:0007669"/>
    <property type="project" value="InterPro"/>
</dbReference>
<keyword evidence="8" id="KW-0479">Metal-binding</keyword>
<dbReference type="InterPro" id="IPR036397">
    <property type="entry name" value="RNaseH_sf"/>
</dbReference>
<evidence type="ECO:0000256" key="1">
    <source>
        <dbReference type="ARBA" id="ARBA00001663"/>
    </source>
</evidence>
<dbReference type="GO" id="GO:0005737">
    <property type="term" value="C:cytoplasm"/>
    <property type="evidence" value="ECO:0007669"/>
    <property type="project" value="UniProtKB-SubCell"/>
</dbReference>
<dbReference type="KEGG" id="cten:18246533"/>
<dbReference type="GO" id="GO:0046872">
    <property type="term" value="F:metal ion binding"/>
    <property type="evidence" value="ECO:0007669"/>
    <property type="project" value="UniProtKB-KW"/>
</dbReference>
<dbReference type="eggNOG" id="KOG0304">
    <property type="taxonomic scope" value="Eukaryota"/>
</dbReference>
<reference evidence="16 17" key="1">
    <citation type="journal article" date="2011" name="Proc. Natl. Acad. Sci. U.S.A.">
        <title>Comparative genomics of xylose-fermenting fungi for enhanced biofuel production.</title>
        <authorList>
            <person name="Wohlbach D.J."/>
            <person name="Kuo A."/>
            <person name="Sato T.K."/>
            <person name="Potts K.M."/>
            <person name="Salamov A.A."/>
            <person name="LaButti K.M."/>
            <person name="Sun H."/>
            <person name="Clum A."/>
            <person name="Pangilinan J.L."/>
            <person name="Lindquist E.A."/>
            <person name="Lucas S."/>
            <person name="Lapidus A."/>
            <person name="Jin M."/>
            <person name="Gunawan C."/>
            <person name="Balan V."/>
            <person name="Dale B.E."/>
            <person name="Jeffries T.W."/>
            <person name="Zinkel R."/>
            <person name="Barry K.W."/>
            <person name="Grigoriev I.V."/>
            <person name="Gasch A.P."/>
        </authorList>
    </citation>
    <scope>NUCLEOTIDE SEQUENCE [LARGE SCALE GENOMIC DNA]</scope>
    <source>
        <strain evidence="17">ATCC 10573 / BCRC 21748 / CBS 615 / JCM 9827 / NBRC 10315 / NRRL Y-1498 / VKM Y-70</strain>
    </source>
</reference>
<evidence type="ECO:0000256" key="6">
    <source>
        <dbReference type="ARBA" id="ARBA00022490"/>
    </source>
</evidence>
<dbReference type="HOGENOM" id="CLU_027974_3_2_1"/>
<keyword evidence="11" id="KW-0694">RNA-binding</keyword>
<evidence type="ECO:0000256" key="3">
    <source>
        <dbReference type="ARBA" id="ARBA00004496"/>
    </source>
</evidence>
<keyword evidence="7" id="KW-0540">Nuclease</keyword>
<dbReference type="GeneID" id="18246533"/>
<evidence type="ECO:0000256" key="7">
    <source>
        <dbReference type="ARBA" id="ARBA00022722"/>
    </source>
</evidence>
<evidence type="ECO:0000256" key="12">
    <source>
        <dbReference type="ARBA" id="ARBA00023015"/>
    </source>
</evidence>
<keyword evidence="9" id="KW-0378">Hydrolase</keyword>
<dbReference type="Gene3D" id="3.30.420.10">
    <property type="entry name" value="Ribonuclease H-like superfamily/Ribonuclease H"/>
    <property type="match status" value="1"/>
</dbReference>